<dbReference type="Pfam" id="PF20243">
    <property type="entry name" value="MbnP"/>
    <property type="match status" value="1"/>
</dbReference>
<feature type="domain" description="Copper-binding protein MbnP-like" evidence="1">
    <location>
        <begin position="42"/>
        <end position="236"/>
    </location>
</feature>
<accession>A0A847RPM6</accession>
<dbReference type="PROSITE" id="PS51257">
    <property type="entry name" value="PROKAR_LIPOPROTEIN"/>
    <property type="match status" value="1"/>
</dbReference>
<comment type="caution">
    <text evidence="2">The sequence shown here is derived from an EMBL/GenBank/DDBJ whole genome shotgun (WGS) entry which is preliminary data.</text>
</comment>
<gene>
    <name evidence="2" type="ORF">HGH92_04925</name>
</gene>
<proteinExistence type="predicted"/>
<sequence length="258" mass="28540">MILRIFTSYIFRCVLICLPVLWLCGCAKKDKPSDPPPVFYTRLSLDISHEMNGSPLVRNTSTYSNPLGEKFIITKFRYYLSNFALVDDAGKTVPLASAYFLIDDAVDSTKRLVLDSVPVGNFTAVRFLIGVDSARNNSGVQSGALAPENGMFWTWNSGYIMAKMEGTSDAATTPMQGFEWHVGGFKEPYNVLRTVQLPLSFRVIPFMAAIPHFSMVASVDKWFTPNEASFAKTAIIMGPGAAAVNIANNYQQMFSIKN</sequence>
<dbReference type="Proteomes" id="UP000570474">
    <property type="component" value="Unassembled WGS sequence"/>
</dbReference>
<dbReference type="AlphaFoldDB" id="A0A847RPM6"/>
<dbReference type="RefSeq" id="WP_168869635.1">
    <property type="nucleotide sequence ID" value="NZ_JABAIA010000001.1"/>
</dbReference>
<reference evidence="2 3" key="1">
    <citation type="submission" date="2020-04" db="EMBL/GenBank/DDBJ databases">
        <authorList>
            <person name="Yin C."/>
        </authorList>
    </citation>
    <scope>NUCLEOTIDE SEQUENCE [LARGE SCALE GENOMIC DNA]</scope>
    <source>
        <strain evidence="2 3">Ae27</strain>
    </source>
</reference>
<dbReference type="InterPro" id="IPR046863">
    <property type="entry name" value="MbnP-like_dom"/>
</dbReference>
<evidence type="ECO:0000313" key="2">
    <source>
        <dbReference type="EMBL" id="NLR63644.1"/>
    </source>
</evidence>
<keyword evidence="3" id="KW-1185">Reference proteome</keyword>
<organism evidence="2 3">
    <name type="scientific">Chitinophaga varians</name>
    <dbReference type="NCBI Taxonomy" id="2202339"/>
    <lineage>
        <taxon>Bacteria</taxon>
        <taxon>Pseudomonadati</taxon>
        <taxon>Bacteroidota</taxon>
        <taxon>Chitinophagia</taxon>
        <taxon>Chitinophagales</taxon>
        <taxon>Chitinophagaceae</taxon>
        <taxon>Chitinophaga</taxon>
    </lineage>
</organism>
<name>A0A847RPM6_9BACT</name>
<evidence type="ECO:0000259" key="1">
    <source>
        <dbReference type="Pfam" id="PF20243"/>
    </source>
</evidence>
<protein>
    <recommendedName>
        <fullName evidence="1">Copper-binding protein MbnP-like domain-containing protein</fullName>
    </recommendedName>
</protein>
<dbReference type="EMBL" id="JABAIA010000001">
    <property type="protein sequence ID" value="NLR63644.1"/>
    <property type="molecule type" value="Genomic_DNA"/>
</dbReference>
<evidence type="ECO:0000313" key="3">
    <source>
        <dbReference type="Proteomes" id="UP000570474"/>
    </source>
</evidence>